<comment type="similarity">
    <text evidence="2">Belongs to the MipA/OmpV family.</text>
</comment>
<keyword evidence="7" id="KW-1185">Reference proteome</keyword>
<dbReference type="InterPro" id="IPR023614">
    <property type="entry name" value="Porin_dom_sf"/>
</dbReference>
<organism evidence="6 7">
    <name type="scientific">Sulfurospirillum halorespirans DSM 13726</name>
    <dbReference type="NCBI Taxonomy" id="1193502"/>
    <lineage>
        <taxon>Bacteria</taxon>
        <taxon>Pseudomonadati</taxon>
        <taxon>Campylobacterota</taxon>
        <taxon>Epsilonproteobacteria</taxon>
        <taxon>Campylobacterales</taxon>
        <taxon>Sulfurospirillaceae</taxon>
        <taxon>Sulfurospirillum</taxon>
    </lineage>
</organism>
<comment type="subcellular location">
    <subcellularLocation>
        <location evidence="1">Cell outer membrane</location>
    </subcellularLocation>
</comment>
<dbReference type="InterPro" id="IPR010583">
    <property type="entry name" value="MipA"/>
</dbReference>
<dbReference type="RefSeq" id="WP_069477619.1">
    <property type="nucleotide sequence ID" value="NZ_CP017111.1"/>
</dbReference>
<name>A0A1D7TIC2_9BACT</name>
<keyword evidence="5" id="KW-0998">Cell outer membrane</keyword>
<evidence type="ECO:0000256" key="1">
    <source>
        <dbReference type="ARBA" id="ARBA00004442"/>
    </source>
</evidence>
<dbReference type="PATRIC" id="fig|1193502.14.peg.1000"/>
<evidence type="ECO:0000256" key="3">
    <source>
        <dbReference type="ARBA" id="ARBA00022729"/>
    </source>
</evidence>
<dbReference type="PANTHER" id="PTHR38776:SF1">
    <property type="entry name" value="MLTA-INTERACTING PROTEIN-RELATED"/>
    <property type="match status" value="1"/>
</dbReference>
<keyword evidence="4" id="KW-0472">Membrane</keyword>
<dbReference type="KEGG" id="shal:SHALO_0991"/>
<dbReference type="EMBL" id="CP017111">
    <property type="protein sequence ID" value="AOO64772.1"/>
    <property type="molecule type" value="Genomic_DNA"/>
</dbReference>
<evidence type="ECO:0000313" key="6">
    <source>
        <dbReference type="EMBL" id="AOO64772.1"/>
    </source>
</evidence>
<protein>
    <submittedName>
        <fullName evidence="6">Outer membrane protein, MipA-like</fullName>
    </submittedName>
</protein>
<evidence type="ECO:0000256" key="4">
    <source>
        <dbReference type="ARBA" id="ARBA00023136"/>
    </source>
</evidence>
<dbReference type="AlphaFoldDB" id="A0A1D7TIC2"/>
<dbReference type="Pfam" id="PF06629">
    <property type="entry name" value="MipA"/>
    <property type="match status" value="1"/>
</dbReference>
<dbReference type="Proteomes" id="UP000094609">
    <property type="component" value="Chromosome"/>
</dbReference>
<evidence type="ECO:0000256" key="2">
    <source>
        <dbReference type="ARBA" id="ARBA00005722"/>
    </source>
</evidence>
<proteinExistence type="inferred from homology"/>
<dbReference type="PANTHER" id="PTHR38776">
    <property type="entry name" value="MLTA-INTERACTING PROTEIN-RELATED"/>
    <property type="match status" value="1"/>
</dbReference>
<dbReference type="GO" id="GO:0009279">
    <property type="term" value="C:cell outer membrane"/>
    <property type="evidence" value="ECO:0007669"/>
    <property type="project" value="UniProtKB-SubCell"/>
</dbReference>
<sequence>MPYTSRSISFMSLAVLTAIFTLNAFGKEIPNRPEPIQTEQVSSALFAKENWAFALGGGVMYRAKYEGSNNYHAILIPDISARYKEGLIFANWNGIGGYPIYGENYKIGASIGPSFGREEKDDRENLRGVGDIDMGLIVNLLGEYDFGPMKLSGKISKGDEEYGTTAKIEVSKTFSLTEKLKLKVAAGNTWADEEHMQSYFGISPAQAMRSGYNQYEAKSGIKSAGVSLGTFYSITKSWEAKVMLTADKLLSDAADSPLTKKDLNTATMVTLSYKF</sequence>
<evidence type="ECO:0000313" key="7">
    <source>
        <dbReference type="Proteomes" id="UP000094609"/>
    </source>
</evidence>
<gene>
    <name evidence="6" type="ORF">SHALO_0991</name>
</gene>
<accession>A0A1D7TIC2</accession>
<dbReference type="Gene3D" id="2.40.160.10">
    <property type="entry name" value="Porin"/>
    <property type="match status" value="1"/>
</dbReference>
<reference evidence="7" key="1">
    <citation type="submission" date="2016-08" db="EMBL/GenBank/DDBJ databases">
        <title>Complete genome sequence of the organohalide-respiring Epsilonproteobacterium Sulfurospirillum halorespirans.</title>
        <authorList>
            <person name="Goris T."/>
            <person name="Zimmermann J."/>
            <person name="Schenz B."/>
            <person name="Lemos M."/>
            <person name="Hackermueller J."/>
            <person name="Diekert G."/>
        </authorList>
    </citation>
    <scope>NUCLEOTIDE SEQUENCE [LARGE SCALE GENOMIC DNA]</scope>
    <source>
        <strain>DSM 13726</strain>
        <strain evidence="7">PCE-M2</strain>
    </source>
</reference>
<evidence type="ECO:0000256" key="5">
    <source>
        <dbReference type="ARBA" id="ARBA00023237"/>
    </source>
</evidence>
<keyword evidence="3" id="KW-0732">Signal</keyword>
<dbReference type="STRING" id="1193502.SHALO_0991"/>